<keyword evidence="8" id="KW-0449">Lipoprotein</keyword>
<accession>A0A1L8DNR0</accession>
<dbReference type="AlphaFoldDB" id="A0A1L8DNR0"/>
<feature type="chain" id="PRO_5012928064" evidence="9">
    <location>
        <begin position="23"/>
        <end position="125"/>
    </location>
</feature>
<sequence length="125" mass="13490">MASMLVLLVVLALTTYLQAVSAIKCYECSSSDNRYCADPPDTNNLQPVDCGAASVCSKEVLTIFDRTVVSRWCADENFCKNVDESIGTCSLCITDRCNSSTFIKSSLLVVATSLALVATRRIFAA</sequence>
<keyword evidence="2" id="KW-0336">GPI-anchor</keyword>
<evidence type="ECO:0000256" key="8">
    <source>
        <dbReference type="ARBA" id="ARBA00023288"/>
    </source>
</evidence>
<evidence type="ECO:0000313" key="10">
    <source>
        <dbReference type="EMBL" id="JAV07980.1"/>
    </source>
</evidence>
<comment type="subcellular location">
    <subcellularLocation>
        <location evidence="1">Membrane</location>
        <topology evidence="1">Lipid-anchor</topology>
        <topology evidence="1">GPI-anchor</topology>
    </subcellularLocation>
</comment>
<proteinExistence type="predicted"/>
<evidence type="ECO:0000256" key="6">
    <source>
        <dbReference type="ARBA" id="ARBA00023136"/>
    </source>
</evidence>
<dbReference type="GO" id="GO:0098552">
    <property type="term" value="C:side of membrane"/>
    <property type="evidence" value="ECO:0007669"/>
    <property type="project" value="UniProtKB-KW"/>
</dbReference>
<dbReference type="InterPro" id="IPR050975">
    <property type="entry name" value="Sleep_regulator"/>
</dbReference>
<evidence type="ECO:0000256" key="7">
    <source>
        <dbReference type="ARBA" id="ARBA00023180"/>
    </source>
</evidence>
<name>A0A1L8DNR0_9DIPT</name>
<evidence type="ECO:0000256" key="9">
    <source>
        <dbReference type="SAM" id="SignalP"/>
    </source>
</evidence>
<feature type="signal peptide" evidence="9">
    <location>
        <begin position="1"/>
        <end position="22"/>
    </location>
</feature>
<keyword evidence="3" id="KW-0812">Transmembrane</keyword>
<dbReference type="EMBL" id="GFDF01006104">
    <property type="protein sequence ID" value="JAV07980.1"/>
    <property type="molecule type" value="Transcribed_RNA"/>
</dbReference>
<reference evidence="10" key="1">
    <citation type="submission" date="2016-12" db="EMBL/GenBank/DDBJ databases">
        <title>An insight into the sialome and mialome of the sand fly, Nyssomyia neivai.</title>
        <authorList>
            <person name="Sebastian V."/>
            <person name="Goulart T.M."/>
            <person name="Oliveira W."/>
            <person name="Calvo E."/>
            <person name="Oliveira L.F."/>
            <person name="Pinto M.C."/>
            <person name="Rosselino A.M."/>
            <person name="Ribeiro J.M."/>
        </authorList>
    </citation>
    <scope>NUCLEOTIDE SEQUENCE</scope>
</reference>
<keyword evidence="4 9" id="KW-0732">Signal</keyword>
<evidence type="ECO:0000256" key="4">
    <source>
        <dbReference type="ARBA" id="ARBA00022729"/>
    </source>
</evidence>
<dbReference type="InterPro" id="IPR031424">
    <property type="entry name" value="QVR-like"/>
</dbReference>
<evidence type="ECO:0000256" key="5">
    <source>
        <dbReference type="ARBA" id="ARBA00022989"/>
    </source>
</evidence>
<protein>
    <submittedName>
        <fullName evidence="10">Putative secreted protein</fullName>
    </submittedName>
</protein>
<dbReference type="PANTHER" id="PTHR33562">
    <property type="entry name" value="ATILLA, ISOFORM B-RELATED-RELATED"/>
    <property type="match status" value="1"/>
</dbReference>
<evidence type="ECO:0000256" key="3">
    <source>
        <dbReference type="ARBA" id="ARBA00022692"/>
    </source>
</evidence>
<organism evidence="10">
    <name type="scientific">Nyssomyia neivai</name>
    <dbReference type="NCBI Taxonomy" id="330878"/>
    <lineage>
        <taxon>Eukaryota</taxon>
        <taxon>Metazoa</taxon>
        <taxon>Ecdysozoa</taxon>
        <taxon>Arthropoda</taxon>
        <taxon>Hexapoda</taxon>
        <taxon>Insecta</taxon>
        <taxon>Pterygota</taxon>
        <taxon>Neoptera</taxon>
        <taxon>Endopterygota</taxon>
        <taxon>Diptera</taxon>
        <taxon>Nematocera</taxon>
        <taxon>Psychodoidea</taxon>
        <taxon>Psychodidae</taxon>
        <taxon>Nyssomyia</taxon>
    </lineage>
</organism>
<dbReference type="GO" id="GO:0030431">
    <property type="term" value="P:sleep"/>
    <property type="evidence" value="ECO:0007669"/>
    <property type="project" value="InterPro"/>
</dbReference>
<evidence type="ECO:0000256" key="1">
    <source>
        <dbReference type="ARBA" id="ARBA00004589"/>
    </source>
</evidence>
<dbReference type="GO" id="GO:0032222">
    <property type="term" value="P:regulation of synaptic transmission, cholinergic"/>
    <property type="evidence" value="ECO:0007669"/>
    <property type="project" value="InterPro"/>
</dbReference>
<keyword evidence="7" id="KW-0325">Glycoprotein</keyword>
<evidence type="ECO:0000256" key="2">
    <source>
        <dbReference type="ARBA" id="ARBA00022622"/>
    </source>
</evidence>
<keyword evidence="5" id="KW-1133">Transmembrane helix</keyword>
<keyword evidence="6" id="KW-0472">Membrane</keyword>
<dbReference type="Pfam" id="PF17064">
    <property type="entry name" value="QVR"/>
    <property type="match status" value="1"/>
</dbReference>